<evidence type="ECO:0008006" key="4">
    <source>
        <dbReference type="Google" id="ProtNLM"/>
    </source>
</evidence>
<evidence type="ECO:0000256" key="1">
    <source>
        <dbReference type="SAM" id="MobiDB-lite"/>
    </source>
</evidence>
<dbReference type="RefSeq" id="WP_089361341.1">
    <property type="nucleotide sequence ID" value="NZ_FZOG01000009.1"/>
</dbReference>
<evidence type="ECO:0000313" key="2">
    <source>
        <dbReference type="EMBL" id="SNT07987.1"/>
    </source>
</evidence>
<keyword evidence="3" id="KW-1185">Reference proteome</keyword>
<feature type="region of interest" description="Disordered" evidence="1">
    <location>
        <begin position="1"/>
        <end position="25"/>
    </location>
</feature>
<dbReference type="EMBL" id="FZOG01000009">
    <property type="protein sequence ID" value="SNT07987.1"/>
    <property type="molecule type" value="Genomic_DNA"/>
</dbReference>
<dbReference type="Proteomes" id="UP000242915">
    <property type="component" value="Unassembled WGS sequence"/>
</dbReference>
<sequence>MEKVGAYTDRVTDEGEWRSGNPASGQQATPMLAEYFNMLQREVVAVVEDDGTALDKADNGQLVAAIKRIAGKLFGERIATQPEVDAGARDDVSVTPKKLKHGLLYSFNANGYFFLPTWLSGFGFQWMSVTMPPSSTVSYPLPFAFPNSHFVAVGNIAIPAQATMNVAPDGNGAVRIQHLYATGSQAGRIFSVGR</sequence>
<protein>
    <recommendedName>
        <fullName evidence="4">Tail fiber protein</fullName>
    </recommendedName>
</protein>
<reference evidence="3" key="1">
    <citation type="submission" date="2017-06" db="EMBL/GenBank/DDBJ databases">
        <authorList>
            <person name="Varghese N."/>
            <person name="Submissions S."/>
        </authorList>
    </citation>
    <scope>NUCLEOTIDE SEQUENCE [LARGE SCALE GENOMIC DNA]</scope>
    <source>
        <strain evidence="3">CIP 108523</strain>
    </source>
</reference>
<accession>A0A239JQ61</accession>
<name>A0A239JQ61_9PSED</name>
<gene>
    <name evidence="2" type="ORF">SAMN05216255_4455</name>
</gene>
<dbReference type="Gene3D" id="2.60.40.3940">
    <property type="match status" value="1"/>
</dbReference>
<evidence type="ECO:0000313" key="3">
    <source>
        <dbReference type="Proteomes" id="UP000242915"/>
    </source>
</evidence>
<organism evidence="2 3">
    <name type="scientific">Pseudomonas segetis</name>
    <dbReference type="NCBI Taxonomy" id="298908"/>
    <lineage>
        <taxon>Bacteria</taxon>
        <taxon>Pseudomonadati</taxon>
        <taxon>Pseudomonadota</taxon>
        <taxon>Gammaproteobacteria</taxon>
        <taxon>Pseudomonadales</taxon>
        <taxon>Pseudomonadaceae</taxon>
        <taxon>Pseudomonas</taxon>
    </lineage>
</organism>
<dbReference type="AlphaFoldDB" id="A0A239JQ61"/>
<proteinExistence type="predicted"/>